<evidence type="ECO:0000256" key="11">
    <source>
        <dbReference type="ARBA" id="ARBA00023053"/>
    </source>
</evidence>
<evidence type="ECO:0000256" key="9">
    <source>
        <dbReference type="ARBA" id="ARBA00022967"/>
    </source>
</evidence>
<dbReference type="GO" id="GO:0005886">
    <property type="term" value="C:plasma membrane"/>
    <property type="evidence" value="ECO:0007669"/>
    <property type="project" value="UniProtKB-SubCell"/>
</dbReference>
<proteinExistence type="inferred from homology"/>
<dbReference type="GO" id="GO:0015081">
    <property type="term" value="F:sodium ion transmembrane transporter activity"/>
    <property type="evidence" value="ECO:0007669"/>
    <property type="project" value="UniProtKB-UniRule"/>
</dbReference>
<keyword evidence="6 16" id="KW-0813">Transport</keyword>
<comment type="cofactor">
    <cofactor evidence="1 16 17">
        <name>Na(+)</name>
        <dbReference type="ChEBI" id="CHEBI:29101"/>
    </cofactor>
</comment>
<reference evidence="18 19" key="1">
    <citation type="submission" date="2020-08" db="EMBL/GenBank/DDBJ databases">
        <title>Oceanospirillum sp. nov. isolated from marine sediment.</title>
        <authorList>
            <person name="Ji X."/>
        </authorList>
    </citation>
    <scope>NUCLEOTIDE SEQUENCE [LARGE SCALE GENOMIC DNA]</scope>
    <source>
        <strain evidence="18 19">D5</strain>
    </source>
</reference>
<comment type="similarity">
    <text evidence="4 16 17">Belongs to the OadG family.</text>
</comment>
<evidence type="ECO:0000256" key="2">
    <source>
        <dbReference type="ARBA" id="ARBA00003002"/>
    </source>
</evidence>
<dbReference type="GO" id="GO:0008948">
    <property type="term" value="F:oxaloacetate decarboxylase activity"/>
    <property type="evidence" value="ECO:0007669"/>
    <property type="project" value="UniProtKB-UniRule"/>
</dbReference>
<evidence type="ECO:0000256" key="7">
    <source>
        <dbReference type="ARBA" id="ARBA00022475"/>
    </source>
</evidence>
<dbReference type="EMBL" id="JACJFM010000019">
    <property type="protein sequence ID" value="MBB1487806.1"/>
    <property type="molecule type" value="Genomic_DNA"/>
</dbReference>
<keyword evidence="14 16" id="KW-0739">Sodium transport</keyword>
<keyword evidence="13 16" id="KW-0472">Membrane</keyword>
<evidence type="ECO:0000256" key="5">
    <source>
        <dbReference type="ARBA" id="ARBA00011869"/>
    </source>
</evidence>
<evidence type="ECO:0000256" key="6">
    <source>
        <dbReference type="ARBA" id="ARBA00022448"/>
    </source>
</evidence>
<accession>A0A839IUK9</accession>
<dbReference type="RefSeq" id="WP_182809584.1">
    <property type="nucleotide sequence ID" value="NZ_JACJFM010000019.1"/>
</dbReference>
<keyword evidence="9 16" id="KW-1278">Translocase</keyword>
<gene>
    <name evidence="16" type="primary">oadG</name>
    <name evidence="18" type="ORF">H4O21_14465</name>
</gene>
<dbReference type="Pfam" id="PF04277">
    <property type="entry name" value="OAD_gamma"/>
    <property type="match status" value="1"/>
</dbReference>
<evidence type="ECO:0000256" key="16">
    <source>
        <dbReference type="HAMAP-Rule" id="MF_00404"/>
    </source>
</evidence>
<comment type="catalytic activity">
    <reaction evidence="15 16 17">
        <text>oxaloacetate + 2 Na(+)(in) + H(+) = pyruvate + 2 Na(+)(out) + CO2</text>
        <dbReference type="Rhea" id="RHEA:57724"/>
        <dbReference type="ChEBI" id="CHEBI:15361"/>
        <dbReference type="ChEBI" id="CHEBI:15378"/>
        <dbReference type="ChEBI" id="CHEBI:16452"/>
        <dbReference type="ChEBI" id="CHEBI:16526"/>
        <dbReference type="ChEBI" id="CHEBI:29101"/>
        <dbReference type="EC" id="7.2.4.2"/>
    </reaction>
</comment>
<dbReference type="InterPro" id="IPR023424">
    <property type="entry name" value="OadG"/>
</dbReference>
<comment type="subunit">
    <text evidence="5 16">Heterotrimer of an alpha, a beta and a gamma subunit.</text>
</comment>
<comment type="caution">
    <text evidence="18">The sequence shown here is derived from an EMBL/GenBank/DDBJ whole genome shotgun (WGS) entry which is preliminary data.</text>
</comment>
<sequence>MQPSELISEGISLMLFGMGFVFLFLTLLVYATQAMSNVVQKYAKPAPAETKSKPAPASASAAGSNDELIAVMTAAVHKFRSGK</sequence>
<keyword evidence="10 16" id="KW-1133">Transmembrane helix</keyword>
<feature type="transmembrane region" description="Helical" evidence="16 17">
    <location>
        <begin position="12"/>
        <end position="31"/>
    </location>
</feature>
<comment type="subcellular location">
    <subcellularLocation>
        <location evidence="3 16 17">Cell membrane</location>
        <topology evidence="3 16 17">Single-pass membrane protein</topology>
    </subcellularLocation>
</comment>
<evidence type="ECO:0000256" key="4">
    <source>
        <dbReference type="ARBA" id="ARBA00005844"/>
    </source>
</evidence>
<name>A0A839IUK9_9GAMM</name>
<evidence type="ECO:0000256" key="13">
    <source>
        <dbReference type="ARBA" id="ARBA00023136"/>
    </source>
</evidence>
<keyword evidence="19" id="KW-1185">Reference proteome</keyword>
<keyword evidence="12 16" id="KW-0406">Ion transport</keyword>
<dbReference type="NCBIfam" id="TIGR01195">
    <property type="entry name" value="oadG_fam"/>
    <property type="match status" value="1"/>
</dbReference>
<dbReference type="Proteomes" id="UP000565262">
    <property type="component" value="Unassembled WGS sequence"/>
</dbReference>
<evidence type="ECO:0000313" key="18">
    <source>
        <dbReference type="EMBL" id="MBB1487806.1"/>
    </source>
</evidence>
<dbReference type="EC" id="7.2.4.2" evidence="16"/>
<evidence type="ECO:0000256" key="12">
    <source>
        <dbReference type="ARBA" id="ARBA00023065"/>
    </source>
</evidence>
<keyword evidence="7 16" id="KW-1003">Cell membrane</keyword>
<evidence type="ECO:0000256" key="3">
    <source>
        <dbReference type="ARBA" id="ARBA00004162"/>
    </source>
</evidence>
<protein>
    <recommendedName>
        <fullName evidence="16">Probable oxaloacetate decarboxylase gamma chain</fullName>
        <ecNumber evidence="16">7.2.4.2</ecNumber>
    </recommendedName>
</protein>
<dbReference type="HAMAP" id="MF_00404">
    <property type="entry name" value="OadG"/>
    <property type="match status" value="1"/>
</dbReference>
<evidence type="ECO:0000256" key="10">
    <source>
        <dbReference type="ARBA" id="ARBA00022989"/>
    </source>
</evidence>
<evidence type="ECO:0000256" key="15">
    <source>
        <dbReference type="ARBA" id="ARBA00048176"/>
    </source>
</evidence>
<evidence type="ECO:0000256" key="17">
    <source>
        <dbReference type="RuleBase" id="RU004278"/>
    </source>
</evidence>
<comment type="function">
    <text evidence="2 16 17">Catalyzes the decarboxylation of oxaloacetate coupled to Na(+) translocation.</text>
</comment>
<evidence type="ECO:0000313" key="19">
    <source>
        <dbReference type="Proteomes" id="UP000565262"/>
    </source>
</evidence>
<dbReference type="GO" id="GO:0036376">
    <property type="term" value="P:sodium ion export across plasma membrane"/>
    <property type="evidence" value="ECO:0007669"/>
    <property type="project" value="InterPro"/>
</dbReference>
<dbReference type="GO" id="GO:0015451">
    <property type="term" value="F:decarboxylation-driven active transmembrane transporter activity"/>
    <property type="evidence" value="ECO:0007669"/>
    <property type="project" value="UniProtKB-EC"/>
</dbReference>
<evidence type="ECO:0000256" key="14">
    <source>
        <dbReference type="ARBA" id="ARBA00023201"/>
    </source>
</evidence>
<keyword evidence="8 16" id="KW-0812">Transmembrane</keyword>
<organism evidence="18 19">
    <name type="scientific">Oceanospirillum sediminis</name>
    <dbReference type="NCBI Taxonomy" id="2760088"/>
    <lineage>
        <taxon>Bacteria</taxon>
        <taxon>Pseudomonadati</taxon>
        <taxon>Pseudomonadota</taxon>
        <taxon>Gammaproteobacteria</taxon>
        <taxon>Oceanospirillales</taxon>
        <taxon>Oceanospirillaceae</taxon>
        <taxon>Oceanospirillum</taxon>
    </lineage>
</organism>
<evidence type="ECO:0000256" key="1">
    <source>
        <dbReference type="ARBA" id="ARBA00001959"/>
    </source>
</evidence>
<dbReference type="InterPro" id="IPR005899">
    <property type="entry name" value="Na_pump_deCOase"/>
</dbReference>
<dbReference type="AlphaFoldDB" id="A0A839IUK9"/>
<evidence type="ECO:0000256" key="8">
    <source>
        <dbReference type="ARBA" id="ARBA00022692"/>
    </source>
</evidence>
<keyword evidence="11 16" id="KW-0915">Sodium</keyword>